<comment type="similarity">
    <text evidence="8">Belongs to the MenA family. Type 1 subfamily.</text>
</comment>
<dbReference type="GO" id="GO:0005886">
    <property type="term" value="C:plasma membrane"/>
    <property type="evidence" value="ECO:0007669"/>
    <property type="project" value="UniProtKB-SubCell"/>
</dbReference>
<feature type="transmembrane region" description="Helical" evidence="8">
    <location>
        <begin position="180"/>
        <end position="201"/>
    </location>
</feature>
<dbReference type="CDD" id="cd13962">
    <property type="entry name" value="PT_UbiA_UBIAD1"/>
    <property type="match status" value="1"/>
</dbReference>
<comment type="catalytic activity">
    <reaction evidence="8">
        <text>an all-trans-polyprenyl diphosphate + 1,4-dihydroxy-2-naphthoate + H(+) = a 2-demethylmenaquinol + CO2 + diphosphate</text>
        <dbReference type="Rhea" id="RHEA:26478"/>
        <dbReference type="Rhea" id="RHEA-COMP:9563"/>
        <dbReference type="Rhea" id="RHEA-COMP:9564"/>
        <dbReference type="ChEBI" id="CHEBI:11173"/>
        <dbReference type="ChEBI" id="CHEBI:15378"/>
        <dbReference type="ChEBI" id="CHEBI:16526"/>
        <dbReference type="ChEBI" id="CHEBI:33019"/>
        <dbReference type="ChEBI" id="CHEBI:55437"/>
        <dbReference type="ChEBI" id="CHEBI:58914"/>
        <dbReference type="EC" id="2.5.1.74"/>
    </reaction>
</comment>
<keyword evidence="7 8" id="KW-0472">Membrane</keyword>
<evidence type="ECO:0000256" key="9">
    <source>
        <dbReference type="NCBIfam" id="TIGR00751"/>
    </source>
</evidence>
<dbReference type="InterPro" id="IPR026046">
    <property type="entry name" value="UBIAD1"/>
</dbReference>
<dbReference type="InterPro" id="IPR044878">
    <property type="entry name" value="UbiA_sf"/>
</dbReference>
<evidence type="ECO:0000313" key="11">
    <source>
        <dbReference type="Proteomes" id="UP000886812"/>
    </source>
</evidence>
<evidence type="ECO:0000256" key="4">
    <source>
        <dbReference type="ARBA" id="ARBA00022679"/>
    </source>
</evidence>
<dbReference type="PIRSF" id="PIRSF005355">
    <property type="entry name" value="UBIAD1"/>
    <property type="match status" value="1"/>
</dbReference>
<dbReference type="Gene3D" id="1.10.357.140">
    <property type="entry name" value="UbiA prenyltransferase"/>
    <property type="match status" value="1"/>
</dbReference>
<comment type="caution">
    <text evidence="10">The sequence shown here is derived from an EMBL/GenBank/DDBJ whole genome shotgun (WGS) entry which is preliminary data.</text>
</comment>
<feature type="transmembrane region" description="Helical" evidence="8">
    <location>
        <begin position="222"/>
        <end position="238"/>
    </location>
</feature>
<comment type="function">
    <text evidence="8">Conversion of 1,4-dihydroxy-2-naphthoate (DHNA) to demethylmenaquinone (DMK).</text>
</comment>
<dbReference type="HAMAP" id="MF_01937">
    <property type="entry name" value="MenA_1"/>
    <property type="match status" value="1"/>
</dbReference>
<evidence type="ECO:0000256" key="6">
    <source>
        <dbReference type="ARBA" id="ARBA00022989"/>
    </source>
</evidence>
<sequence>MKRAAPAGKTPPKALAFFFAARPKTLPAALAPVLLGSACAAAAGGFRAVPAALAALFALFAQIASNLANDRGDFLRGTDKADRAGFARATASGWLSPREVAAGTGVALALAALFGSGLIFYGGAAMIAVGAISLLACLAYTTGPFPLSYHGLGDVFVVVFFGFVAVAFTCYVQAGTFPPFLWTTALACGLGADNILIVNNIRDRATDERSGKRTTVVRFGEAWARKLFAFNFAVIFLSPLALRFAFGFDALTVLLPMILLPIPIGEILKNLREIKDPRECNPLLAKVAGTLLLYAVSQSVGLFLSAP</sequence>
<evidence type="ECO:0000256" key="3">
    <source>
        <dbReference type="ARBA" id="ARBA00022475"/>
    </source>
</evidence>
<evidence type="ECO:0000256" key="1">
    <source>
        <dbReference type="ARBA" id="ARBA00004141"/>
    </source>
</evidence>
<keyword evidence="6 8" id="KW-1133">Transmembrane helix</keyword>
<keyword evidence="4 8" id="KW-0808">Transferase</keyword>
<dbReference type="InterPro" id="IPR004657">
    <property type="entry name" value="MenA"/>
</dbReference>
<evidence type="ECO:0000256" key="7">
    <source>
        <dbReference type="ARBA" id="ARBA00023136"/>
    </source>
</evidence>
<organism evidence="10 11">
    <name type="scientific">Candidatus Spyradosoma merdigallinarum</name>
    <dbReference type="NCBI Taxonomy" id="2840950"/>
    <lineage>
        <taxon>Bacteria</taxon>
        <taxon>Pseudomonadati</taxon>
        <taxon>Verrucomicrobiota</taxon>
        <taxon>Opitutia</taxon>
        <taxon>Opitutia incertae sedis</taxon>
        <taxon>Candidatus Spyradosoma</taxon>
    </lineage>
</organism>
<keyword evidence="3 8" id="KW-1003">Cell membrane</keyword>
<evidence type="ECO:0000256" key="5">
    <source>
        <dbReference type="ARBA" id="ARBA00022692"/>
    </source>
</evidence>
<dbReference type="Proteomes" id="UP000886812">
    <property type="component" value="Unassembled WGS sequence"/>
</dbReference>
<keyword evidence="2 8" id="KW-0474">Menaquinone biosynthesis</keyword>
<dbReference type="InterPro" id="IPR000537">
    <property type="entry name" value="UbiA_prenyltransferase"/>
</dbReference>
<dbReference type="GO" id="GO:0042371">
    <property type="term" value="P:vitamin K biosynthetic process"/>
    <property type="evidence" value="ECO:0007669"/>
    <property type="project" value="TreeGrafter"/>
</dbReference>
<feature type="transmembrane region" description="Helical" evidence="8">
    <location>
        <begin position="155"/>
        <end position="174"/>
    </location>
</feature>
<comment type="subcellular location">
    <subcellularLocation>
        <location evidence="8">Cell membrane</location>
        <topology evidence="8">Multi-pass membrane protein</topology>
    </subcellularLocation>
    <subcellularLocation>
        <location evidence="1">Membrane</location>
        <topology evidence="1">Multi-pass membrane protein</topology>
    </subcellularLocation>
</comment>
<dbReference type="PANTHER" id="PTHR13929:SF0">
    <property type="entry name" value="UBIA PRENYLTRANSFERASE DOMAIN-CONTAINING PROTEIN 1"/>
    <property type="match status" value="1"/>
</dbReference>
<keyword evidence="5 8" id="KW-0812">Transmembrane</keyword>
<evidence type="ECO:0000256" key="8">
    <source>
        <dbReference type="HAMAP-Rule" id="MF_01937"/>
    </source>
</evidence>
<dbReference type="GO" id="GO:0009234">
    <property type="term" value="P:menaquinone biosynthetic process"/>
    <property type="evidence" value="ECO:0007669"/>
    <property type="project" value="UniProtKB-UniRule"/>
</dbReference>
<reference evidence="10" key="1">
    <citation type="submission" date="2020-10" db="EMBL/GenBank/DDBJ databases">
        <authorList>
            <person name="Gilroy R."/>
        </authorList>
    </citation>
    <scope>NUCLEOTIDE SEQUENCE</scope>
    <source>
        <strain evidence="10">10669</strain>
    </source>
</reference>
<dbReference type="GO" id="GO:0046428">
    <property type="term" value="F:1,4-dihydroxy-2-naphthoate polyprenyltransferase activity"/>
    <property type="evidence" value="ECO:0007669"/>
    <property type="project" value="UniProtKB-UniRule"/>
</dbReference>
<protein>
    <recommendedName>
        <fullName evidence="8 9">1,4-dihydroxy-2-naphthoate octaprenyltransferase</fullName>
        <shortName evidence="8">DHNA-octaprenyltransferase</shortName>
        <ecNumber evidence="8 9">2.5.1.74</ecNumber>
    </recommendedName>
</protein>
<feature type="transmembrane region" description="Helical" evidence="8">
    <location>
        <begin position="50"/>
        <end position="68"/>
    </location>
</feature>
<name>A0A9D1NKJ6_9BACT</name>
<feature type="transmembrane region" description="Helical" evidence="8">
    <location>
        <begin position="244"/>
        <end position="262"/>
    </location>
</feature>
<comment type="pathway">
    <text evidence="8">Quinol/quinone metabolism; menaquinone biosynthesis; menaquinol from 1,4-dihydroxy-2-naphthoate: step 1/2.</text>
</comment>
<evidence type="ECO:0000313" key="10">
    <source>
        <dbReference type="EMBL" id="HIV04580.1"/>
    </source>
</evidence>
<dbReference type="AlphaFoldDB" id="A0A9D1NKJ6"/>
<dbReference type="EMBL" id="DVOG01000143">
    <property type="protein sequence ID" value="HIV04580.1"/>
    <property type="molecule type" value="Genomic_DNA"/>
</dbReference>
<reference evidence="10" key="2">
    <citation type="journal article" date="2021" name="PeerJ">
        <title>Extensive microbial diversity within the chicken gut microbiome revealed by metagenomics and culture.</title>
        <authorList>
            <person name="Gilroy R."/>
            <person name="Ravi A."/>
            <person name="Getino M."/>
            <person name="Pursley I."/>
            <person name="Horton D.L."/>
            <person name="Alikhan N.F."/>
            <person name="Baker D."/>
            <person name="Gharbi K."/>
            <person name="Hall N."/>
            <person name="Watson M."/>
            <person name="Adriaenssens E.M."/>
            <person name="Foster-Nyarko E."/>
            <person name="Jarju S."/>
            <person name="Secka A."/>
            <person name="Antonio M."/>
            <person name="Oren A."/>
            <person name="Chaudhuri R.R."/>
            <person name="La Ragione R."/>
            <person name="Hildebrand F."/>
            <person name="Pallen M.J."/>
        </authorList>
    </citation>
    <scope>NUCLEOTIDE SEQUENCE</scope>
    <source>
        <strain evidence="10">10669</strain>
    </source>
</reference>
<dbReference type="NCBIfam" id="TIGR00751">
    <property type="entry name" value="menA"/>
    <property type="match status" value="1"/>
</dbReference>
<dbReference type="Pfam" id="PF01040">
    <property type="entry name" value="UbiA"/>
    <property type="match status" value="1"/>
</dbReference>
<proteinExistence type="inferred from homology"/>
<feature type="transmembrane region" description="Helical" evidence="8">
    <location>
        <begin position="125"/>
        <end position="143"/>
    </location>
</feature>
<gene>
    <name evidence="8 10" type="primary">menA</name>
    <name evidence="10" type="ORF">IAC75_05480</name>
</gene>
<dbReference type="EC" id="2.5.1.74" evidence="8 9"/>
<dbReference type="PANTHER" id="PTHR13929">
    <property type="entry name" value="1,4-DIHYDROXY-2-NAPHTHOATE OCTAPRENYLTRANSFERASE"/>
    <property type="match status" value="1"/>
</dbReference>
<evidence type="ECO:0000256" key="2">
    <source>
        <dbReference type="ARBA" id="ARBA00022428"/>
    </source>
</evidence>
<accession>A0A9D1NKJ6</accession>